<dbReference type="CDD" id="cd05930">
    <property type="entry name" value="A_NRPS"/>
    <property type="match status" value="1"/>
</dbReference>
<evidence type="ECO:0000256" key="2">
    <source>
        <dbReference type="ARBA" id="ARBA00022450"/>
    </source>
</evidence>
<keyword evidence="3" id="KW-0597">Phosphoprotein</keyword>
<dbReference type="SMART" id="SM00824">
    <property type="entry name" value="PKS_TE"/>
    <property type="match status" value="1"/>
</dbReference>
<dbReference type="InterPro" id="IPR023213">
    <property type="entry name" value="CAT-like_dom_sf"/>
</dbReference>
<dbReference type="InterPro" id="IPR000873">
    <property type="entry name" value="AMP-dep_synth/lig_dom"/>
</dbReference>
<gene>
    <name evidence="5" type="ORF">GCM10022232_37320</name>
</gene>
<keyword evidence="2" id="KW-0596">Phosphopantetheine</keyword>
<feature type="domain" description="Carrier" evidence="4">
    <location>
        <begin position="2036"/>
        <end position="2111"/>
    </location>
</feature>
<dbReference type="SUPFAM" id="SSF47336">
    <property type="entry name" value="ACP-like"/>
    <property type="match status" value="2"/>
</dbReference>
<evidence type="ECO:0000313" key="6">
    <source>
        <dbReference type="Proteomes" id="UP001500456"/>
    </source>
</evidence>
<feature type="domain" description="Carrier" evidence="4">
    <location>
        <begin position="964"/>
        <end position="1039"/>
    </location>
</feature>
<dbReference type="InterPro" id="IPR020806">
    <property type="entry name" value="PKS_PP-bd"/>
</dbReference>
<evidence type="ECO:0000256" key="1">
    <source>
        <dbReference type="ARBA" id="ARBA00001957"/>
    </source>
</evidence>
<dbReference type="EMBL" id="BAAAZX010000009">
    <property type="protein sequence ID" value="GAA3996900.1"/>
    <property type="molecule type" value="Genomic_DNA"/>
</dbReference>
<dbReference type="Pfam" id="PF00501">
    <property type="entry name" value="AMP-binding"/>
    <property type="match status" value="2"/>
</dbReference>
<dbReference type="SUPFAM" id="SSF56801">
    <property type="entry name" value="Acetyl-CoA synthetase-like"/>
    <property type="match status" value="2"/>
</dbReference>
<evidence type="ECO:0000313" key="5">
    <source>
        <dbReference type="EMBL" id="GAA3996900.1"/>
    </source>
</evidence>
<dbReference type="PROSITE" id="PS50075">
    <property type="entry name" value="CARRIER"/>
    <property type="match status" value="2"/>
</dbReference>
<dbReference type="InterPro" id="IPR036736">
    <property type="entry name" value="ACP-like_sf"/>
</dbReference>
<dbReference type="InterPro" id="IPR025110">
    <property type="entry name" value="AMP-bd_C"/>
</dbReference>
<dbReference type="Pfam" id="PF00668">
    <property type="entry name" value="Condensation"/>
    <property type="match status" value="2"/>
</dbReference>
<dbReference type="InterPro" id="IPR020845">
    <property type="entry name" value="AMP-binding_CS"/>
</dbReference>
<dbReference type="Gene3D" id="3.30.300.30">
    <property type="match status" value="2"/>
</dbReference>
<dbReference type="CDD" id="cd19540">
    <property type="entry name" value="LCL_NRPS-like"/>
    <property type="match status" value="1"/>
</dbReference>
<dbReference type="InterPro" id="IPR020802">
    <property type="entry name" value="TesA-like"/>
</dbReference>
<reference evidence="6" key="1">
    <citation type="journal article" date="2019" name="Int. J. Syst. Evol. Microbiol.">
        <title>The Global Catalogue of Microorganisms (GCM) 10K type strain sequencing project: providing services to taxonomists for standard genome sequencing and annotation.</title>
        <authorList>
            <consortium name="The Broad Institute Genomics Platform"/>
            <consortium name="The Broad Institute Genome Sequencing Center for Infectious Disease"/>
            <person name="Wu L."/>
            <person name="Ma J."/>
        </authorList>
    </citation>
    <scope>NUCLEOTIDE SEQUENCE [LARGE SCALE GENOMIC DNA]</scope>
    <source>
        <strain evidence="6">JCM 16924</strain>
    </source>
</reference>
<dbReference type="Gene3D" id="2.30.38.10">
    <property type="entry name" value="Luciferase, Domain 3"/>
    <property type="match status" value="2"/>
</dbReference>
<dbReference type="InterPro" id="IPR009081">
    <property type="entry name" value="PP-bd_ACP"/>
</dbReference>
<dbReference type="Gene3D" id="1.10.1200.10">
    <property type="entry name" value="ACP-like"/>
    <property type="match status" value="1"/>
</dbReference>
<dbReference type="Pfam" id="PF00550">
    <property type="entry name" value="PP-binding"/>
    <property type="match status" value="2"/>
</dbReference>
<accession>A0ABP7RFU6</accession>
<dbReference type="NCBIfam" id="TIGR01733">
    <property type="entry name" value="AA-adenyl-dom"/>
    <property type="match status" value="2"/>
</dbReference>
<dbReference type="Gene3D" id="3.40.50.980">
    <property type="match status" value="4"/>
</dbReference>
<dbReference type="SMART" id="SM00823">
    <property type="entry name" value="PKS_PP"/>
    <property type="match status" value="2"/>
</dbReference>
<dbReference type="Proteomes" id="UP001500456">
    <property type="component" value="Unassembled WGS sequence"/>
</dbReference>
<dbReference type="PANTHER" id="PTHR45527">
    <property type="entry name" value="NONRIBOSOMAL PEPTIDE SYNTHETASE"/>
    <property type="match status" value="1"/>
</dbReference>
<dbReference type="InterPro" id="IPR001242">
    <property type="entry name" value="Condensation_dom"/>
</dbReference>
<dbReference type="RefSeq" id="WP_345564654.1">
    <property type="nucleotide sequence ID" value="NZ_BAAAZX010000009.1"/>
</dbReference>
<dbReference type="CDD" id="cd17651">
    <property type="entry name" value="A_NRPS_VisG_like"/>
    <property type="match status" value="1"/>
</dbReference>
<keyword evidence="6" id="KW-1185">Reference proteome</keyword>
<dbReference type="CDD" id="cd19543">
    <property type="entry name" value="DCL_NRPS"/>
    <property type="match status" value="1"/>
</dbReference>
<sequence>MKRSALEDILPLSPLQEGLLFHNVFDEKALDIYTVQMVLDLEGALDAKALRTAAAALLARHANLRTALRHEGLSRPVQIVLKDVPLAWQEVDLSGLPQDEREREARRVLDADRARRFDLAEPPLVRFILLRYGPDRHRFVLTNHHVLWDGWSRPVLLRELLALYLNGGDVSQLPRVRPYRDYLGWLAGRDRAAGERAWQEALAGLQEPFRVASAASGRVPVVPGQVEMALTPLETARLTERARELGVTLNTVAQAAWAIVLSRLVGRTDVVFGVTVSGRPPELDGVENMVGLFINTLPLRLRLDPAEPLAELLERLQTEQARLLDHQYLGLTRIQELAGVGELFDSALVFENYPLDPASAPAAQASAPRHGVRVTGVETQDGMHYPLGLIVKPGSRLRFRVDFRPDVFTEEAATAVGERLRRVLTAVLDDPRSPVGTLDVLSADERRRVLEEWNDTAREVREADVVTLFQEQAARTPDAEAVVSGAERLTYAELNARANRLARLLVARGAAPERFVALALPRTVEAAVGLLAVLKTGAAYLPLDPGYPADRIAYMLDSADPALLVTTRELAPALPGHTAPRIVLDDSDLTPYSGTDLNDADRALPLSLTNPAYVVFTSGSTGRPKGVVIEHRSLGAYLVRAREAYPTASGTTLLHSPISFDLTVTGLYTPLVSGGRVHIAELTEDAAAGPRATFLKGTPSVLALLDELPDEVSPTRTLMLGGELLVGETLDRWRARHPDATVFNVYGATEATVNSVENPIAPGAKVPAGAIPVGRPFWNTKIHVLDAGLQPAPPGTAGEVYIAGTGLARGYLGRQDLTAERFVACPYGAPGERMYRTGDLARWNEAGELEFVGRVDGQVKIRGYRIELGEIESVLLGHPEVARAAVVVREDVPGDRRLVAYVVPDQGAVPAPAGVRERAAATLPEYMVPDAVIVLDALPLTPNGKLDRRALPAPEYETAPGGRAPRSPREEILCSLFAEVLRRPAVGIDDDFFDLGGHSLLATRLVSRIRATLDVELSVRQLFDTPTVAGVAEALDTGGGARRAVTRPAVRPARLPLSYAQSRLWFLHRMEGPSPTYNIPVSRRFHGPLDEAALRQALDDVVARHESLRTVFAEDPDSPEGAHQIVREPGEAPVPFTTVVTDEDRLPDELRAAARYGFDLARELPVRATLFELGPEDHVLLLLVHHIASDAWSRRPLGRDLATAYAARCAGGAPQWREPAVQYADYTLWQRETLGSEEDPDSLISRQLAHWREALAGLPEELDLPADRPRPAVSSQTGARIGFQVPPDLHAGLVELARKNRATVFMVVQAALAVTLSRTGAGDDIPIGTPIAGRTDDALEDLVGFFVNTLVLRTDTSGDPTFEELVRRVRENSLAAYAHQDVPFERLVELLNPVRSMARHPLFQVMLAFNNTDQQAAHEAIEQLPGLKVTGQAVGSAVSRFDLLFAFADLHDGEGRPGGLNAVLEYSADLFDAATAEALAERFVRVLRALAEAPGQPIGGVEVLTPDERARLLARPGARELPRASLTERFEEQVRRTPTAVAVQDGPRVLTYAQLDEAANRLAGLLAREGAGPERLVGLALRRSADLVVALLAVLKTGAGYLPLDPEYPAQRLAHMTGDARPVLVLTTEEVAARLPGEVGPLLLLDAPGTVRDLAAQPTAPPHTGPLSSHRRVYAIYTSGSTGRPKGVVMPARAMDNLVSWHQEAMPPRRPGAAVAQFAAISFDVSVHEILSALLGGKRLVPCPEDVRRDPKRLVRWLAEHGIEQLHAPNLVVEALAEAAAELGAALPRLTDVAQAGDALNLTPTVRRFFAGRPGLRLHNHYGPSETHAATGATLPADPADWPATAPIGTAIDNTGLYVLDDRLRPVPPGVAGELYVSGAGLARGYLGRPGLTAERFVACPFEPGERMYRSGDRVRLRTDGQLEFLGRADHQIKLRGFRIEPGEVEAALVAHPAVAQAAVVLREDRPGDRRLVAYAVPAGELPGTAELRVHLGERLPDYMIPAVFMAVDELPLTANGKLDRRALPVPDYAARSGRGPNGPREEVLCALFAEVLKLPDVGVDDDFFALGGHSLLVARLLGRIRTVLGAELSIRSLFEAPTVARLAEELDRGTRHDPFAELLPLRERGTDTPLFCVHPAAGLGWCYAGLLAHLDPDTPVYALQAQGIRDRDAPLPGDLTEMADRYADLIRSVRPEGPYRVLGWSFGGPVAQAVATRLQALGAEVELLCLVDAYPSSRRGQDAAQRAEAEIVANSLRAIGFDFEMGELTDDRFPVERYREFLRRENRALAELTADEVVAVKNVYVNNVRMMPRHEPEVFRGDVLFFTATRVSEETRNRRDVTAWNPYTEGRLENYDVDAEHEELLTEPAPTARIGRVVAEKLNELRTKSAPVQGV</sequence>
<dbReference type="PANTHER" id="PTHR45527:SF1">
    <property type="entry name" value="FATTY ACID SYNTHASE"/>
    <property type="match status" value="1"/>
</dbReference>
<dbReference type="SUPFAM" id="SSF52777">
    <property type="entry name" value="CoA-dependent acyltransferases"/>
    <property type="match status" value="4"/>
</dbReference>
<dbReference type="InterPro" id="IPR001031">
    <property type="entry name" value="Thioesterase"/>
</dbReference>
<dbReference type="SUPFAM" id="SSF53474">
    <property type="entry name" value="alpha/beta-Hydrolases"/>
    <property type="match status" value="1"/>
</dbReference>
<protein>
    <recommendedName>
        <fullName evidence="4">Carrier domain-containing protein</fullName>
    </recommendedName>
</protein>
<dbReference type="Gene3D" id="3.30.559.10">
    <property type="entry name" value="Chloramphenicol acetyltransferase-like domain"/>
    <property type="match status" value="2"/>
</dbReference>
<dbReference type="NCBIfam" id="NF003417">
    <property type="entry name" value="PRK04813.1"/>
    <property type="match status" value="2"/>
</dbReference>
<comment type="caution">
    <text evidence="5">The sequence shown here is derived from an EMBL/GenBank/DDBJ whole genome shotgun (WGS) entry which is preliminary data.</text>
</comment>
<comment type="cofactor">
    <cofactor evidence="1">
        <name>pantetheine 4'-phosphate</name>
        <dbReference type="ChEBI" id="CHEBI:47942"/>
    </cofactor>
</comment>
<dbReference type="InterPro" id="IPR010071">
    <property type="entry name" value="AA_adenyl_dom"/>
</dbReference>
<dbReference type="InterPro" id="IPR045851">
    <property type="entry name" value="AMP-bd_C_sf"/>
</dbReference>
<dbReference type="Pfam" id="PF00975">
    <property type="entry name" value="Thioesterase"/>
    <property type="match status" value="1"/>
</dbReference>
<organism evidence="5 6">
    <name type="scientific">Streptomyces plumbiresistens</name>
    <dbReference type="NCBI Taxonomy" id="511811"/>
    <lineage>
        <taxon>Bacteria</taxon>
        <taxon>Bacillati</taxon>
        <taxon>Actinomycetota</taxon>
        <taxon>Actinomycetes</taxon>
        <taxon>Kitasatosporales</taxon>
        <taxon>Streptomycetaceae</taxon>
        <taxon>Streptomyces</taxon>
    </lineage>
</organism>
<dbReference type="InterPro" id="IPR006162">
    <property type="entry name" value="Ppantetheine_attach_site"/>
</dbReference>
<dbReference type="PROSITE" id="PS00455">
    <property type="entry name" value="AMP_BINDING"/>
    <property type="match status" value="1"/>
</dbReference>
<dbReference type="InterPro" id="IPR029058">
    <property type="entry name" value="AB_hydrolase_fold"/>
</dbReference>
<dbReference type="Gene3D" id="3.40.50.1820">
    <property type="entry name" value="alpha/beta hydrolase"/>
    <property type="match status" value="1"/>
</dbReference>
<dbReference type="Gene3D" id="3.30.559.30">
    <property type="entry name" value="Nonribosomal peptide synthetase, condensation domain"/>
    <property type="match status" value="2"/>
</dbReference>
<evidence type="ECO:0000259" key="4">
    <source>
        <dbReference type="PROSITE" id="PS50075"/>
    </source>
</evidence>
<dbReference type="PROSITE" id="PS00012">
    <property type="entry name" value="PHOSPHOPANTETHEINE"/>
    <property type="match status" value="2"/>
</dbReference>
<name>A0ABP7RFU6_9ACTN</name>
<proteinExistence type="predicted"/>
<dbReference type="Pfam" id="PF13193">
    <property type="entry name" value="AMP-binding_C"/>
    <property type="match status" value="2"/>
</dbReference>
<evidence type="ECO:0000256" key="3">
    <source>
        <dbReference type="ARBA" id="ARBA00022553"/>
    </source>
</evidence>